<dbReference type="Pfam" id="PF01288">
    <property type="entry name" value="HPPK"/>
    <property type="match status" value="1"/>
</dbReference>
<evidence type="ECO:0000256" key="6">
    <source>
        <dbReference type="ARBA" id="ARBA00022840"/>
    </source>
</evidence>
<dbReference type="PANTHER" id="PTHR43071">
    <property type="entry name" value="2-AMINO-4-HYDROXY-6-HYDROXYMETHYLDIHYDROPTERIDINE PYROPHOSPHOKINASE"/>
    <property type="match status" value="1"/>
</dbReference>
<keyword evidence="7" id="KW-0289">Folate biosynthesis</keyword>
<gene>
    <name evidence="9" type="ORF">UFOPK2659_00039</name>
</gene>
<sequence length="154" mass="16779">MRAVLSLGSNLGNSAEILSSASEALNEVSEVIALSSFYQTRPIGGPPQPDFLNAVVIIETNLEPEELLLVAQAIESAHGRERNDSTVKWGPRFLDIDLIKCDEMLINSPELTIPHPRAHERGFVLQPWIEIDPTATLPGFGSISHLLESGVLTE</sequence>
<organism evidence="9">
    <name type="scientific">freshwater metagenome</name>
    <dbReference type="NCBI Taxonomy" id="449393"/>
    <lineage>
        <taxon>unclassified sequences</taxon>
        <taxon>metagenomes</taxon>
        <taxon>ecological metagenomes</taxon>
    </lineage>
</organism>
<name>A0A6J6QH12_9ZZZZ</name>
<evidence type="ECO:0000256" key="3">
    <source>
        <dbReference type="ARBA" id="ARBA00022679"/>
    </source>
</evidence>
<dbReference type="GO" id="GO:0016301">
    <property type="term" value="F:kinase activity"/>
    <property type="evidence" value="ECO:0007669"/>
    <property type="project" value="UniProtKB-KW"/>
</dbReference>
<dbReference type="SUPFAM" id="SSF55083">
    <property type="entry name" value="6-hydroxymethyl-7,8-dihydropterin pyrophosphokinase, HPPK"/>
    <property type="match status" value="1"/>
</dbReference>
<keyword evidence="3" id="KW-0808">Transferase</keyword>
<dbReference type="AlphaFoldDB" id="A0A6J6QH12"/>
<evidence type="ECO:0000256" key="4">
    <source>
        <dbReference type="ARBA" id="ARBA00022741"/>
    </source>
</evidence>
<evidence type="ECO:0000256" key="2">
    <source>
        <dbReference type="ARBA" id="ARBA00013253"/>
    </source>
</evidence>
<evidence type="ECO:0000256" key="1">
    <source>
        <dbReference type="ARBA" id="ARBA00005051"/>
    </source>
</evidence>
<keyword evidence="6" id="KW-0067">ATP-binding</keyword>
<evidence type="ECO:0000259" key="8">
    <source>
        <dbReference type="PROSITE" id="PS00794"/>
    </source>
</evidence>
<dbReference type="PROSITE" id="PS00794">
    <property type="entry name" value="HPPK"/>
    <property type="match status" value="1"/>
</dbReference>
<proteinExistence type="predicted"/>
<dbReference type="InterPro" id="IPR000550">
    <property type="entry name" value="Hppk"/>
</dbReference>
<protein>
    <recommendedName>
        <fullName evidence="2">2-amino-4-hydroxy-6-hydroxymethyldihydropteridine diphosphokinase</fullName>
        <ecNumber evidence="2">2.7.6.3</ecNumber>
    </recommendedName>
</protein>
<dbReference type="CDD" id="cd00483">
    <property type="entry name" value="HPPK"/>
    <property type="match status" value="1"/>
</dbReference>
<dbReference type="Gene3D" id="3.30.70.560">
    <property type="entry name" value="7,8-Dihydro-6-hydroxymethylpterin-pyrophosphokinase HPPK"/>
    <property type="match status" value="1"/>
</dbReference>
<evidence type="ECO:0000256" key="7">
    <source>
        <dbReference type="ARBA" id="ARBA00022909"/>
    </source>
</evidence>
<dbReference type="EMBL" id="CAEZYJ010000002">
    <property type="protein sequence ID" value="CAB4710066.1"/>
    <property type="molecule type" value="Genomic_DNA"/>
</dbReference>
<dbReference type="GO" id="GO:0046656">
    <property type="term" value="P:folic acid biosynthetic process"/>
    <property type="evidence" value="ECO:0007669"/>
    <property type="project" value="UniProtKB-KW"/>
</dbReference>
<feature type="domain" description="7,8-dihydro-6-hydroxymethylpterin-pyrophosphokinase" evidence="8">
    <location>
        <begin position="88"/>
        <end position="99"/>
    </location>
</feature>
<keyword evidence="5" id="KW-0418">Kinase</keyword>
<dbReference type="InterPro" id="IPR035907">
    <property type="entry name" value="Hppk_sf"/>
</dbReference>
<keyword evidence="4" id="KW-0547">Nucleotide-binding</keyword>
<dbReference type="GO" id="GO:0003848">
    <property type="term" value="F:2-amino-4-hydroxy-6-hydroxymethyldihydropteridine diphosphokinase activity"/>
    <property type="evidence" value="ECO:0007669"/>
    <property type="project" value="UniProtKB-EC"/>
</dbReference>
<dbReference type="PANTHER" id="PTHR43071:SF1">
    <property type="entry name" value="2-AMINO-4-HYDROXY-6-HYDROXYMETHYLDIHYDROPTERIDINE PYROPHOSPHOKINASE"/>
    <property type="match status" value="1"/>
</dbReference>
<dbReference type="GO" id="GO:0005524">
    <property type="term" value="F:ATP binding"/>
    <property type="evidence" value="ECO:0007669"/>
    <property type="project" value="UniProtKB-KW"/>
</dbReference>
<evidence type="ECO:0000256" key="5">
    <source>
        <dbReference type="ARBA" id="ARBA00022777"/>
    </source>
</evidence>
<reference evidence="9" key="1">
    <citation type="submission" date="2020-05" db="EMBL/GenBank/DDBJ databases">
        <authorList>
            <person name="Chiriac C."/>
            <person name="Salcher M."/>
            <person name="Ghai R."/>
            <person name="Kavagutti S V."/>
        </authorList>
    </citation>
    <scope>NUCLEOTIDE SEQUENCE</scope>
</reference>
<accession>A0A6J6QH12</accession>
<dbReference type="EC" id="2.7.6.3" evidence="2"/>
<dbReference type="UniPathway" id="UPA00077">
    <property type="reaction ID" value="UER00155"/>
</dbReference>
<dbReference type="GO" id="GO:0046654">
    <property type="term" value="P:tetrahydrofolate biosynthetic process"/>
    <property type="evidence" value="ECO:0007669"/>
    <property type="project" value="UniProtKB-UniPathway"/>
</dbReference>
<dbReference type="NCBIfam" id="TIGR01498">
    <property type="entry name" value="folK"/>
    <property type="match status" value="1"/>
</dbReference>
<comment type="pathway">
    <text evidence="1">Cofactor biosynthesis; tetrahydrofolate biosynthesis; 2-amino-4-hydroxy-6-hydroxymethyl-7,8-dihydropteridine diphosphate from 7,8-dihydroneopterin triphosphate: step 4/4.</text>
</comment>
<evidence type="ECO:0000313" key="9">
    <source>
        <dbReference type="EMBL" id="CAB4710066.1"/>
    </source>
</evidence>